<evidence type="ECO:0000256" key="1">
    <source>
        <dbReference type="SAM" id="SignalP"/>
    </source>
</evidence>
<comment type="caution">
    <text evidence="3">The sequence shown here is derived from an EMBL/GenBank/DDBJ whole genome shotgun (WGS) entry which is preliminary data.</text>
</comment>
<dbReference type="AlphaFoldDB" id="A0A4V6NKT7"/>
<feature type="chain" id="PRO_5020468788" evidence="1">
    <location>
        <begin position="21"/>
        <end position="256"/>
    </location>
</feature>
<organism evidence="3 4">
    <name type="scientific">Mesobacillus foraminis</name>
    <dbReference type="NCBI Taxonomy" id="279826"/>
    <lineage>
        <taxon>Bacteria</taxon>
        <taxon>Bacillati</taxon>
        <taxon>Bacillota</taxon>
        <taxon>Bacilli</taxon>
        <taxon>Bacillales</taxon>
        <taxon>Bacillaceae</taxon>
        <taxon>Mesobacillus</taxon>
    </lineage>
</organism>
<gene>
    <name evidence="3" type="ORF">EV146_101240</name>
</gene>
<evidence type="ECO:0000313" key="4">
    <source>
        <dbReference type="Proteomes" id="UP000295689"/>
    </source>
</evidence>
<reference evidence="3 4" key="1">
    <citation type="journal article" date="2015" name="Stand. Genomic Sci.">
        <title>Genomic Encyclopedia of Bacterial and Archaeal Type Strains, Phase III: the genomes of soil and plant-associated and newly described type strains.</title>
        <authorList>
            <person name="Whitman W.B."/>
            <person name="Woyke T."/>
            <person name="Klenk H.P."/>
            <person name="Zhou Y."/>
            <person name="Lilburn T.G."/>
            <person name="Beck B.J."/>
            <person name="De Vos P."/>
            <person name="Vandamme P."/>
            <person name="Eisen J.A."/>
            <person name="Garrity G."/>
            <person name="Hugenholtz P."/>
            <person name="Kyrpides N.C."/>
        </authorList>
    </citation>
    <scope>NUCLEOTIDE SEQUENCE [LARGE SCALE GENOMIC DNA]</scope>
    <source>
        <strain evidence="3 4">CV53</strain>
    </source>
</reference>
<evidence type="ECO:0000259" key="2">
    <source>
        <dbReference type="Pfam" id="PF12690"/>
    </source>
</evidence>
<feature type="signal peptide" evidence="1">
    <location>
        <begin position="1"/>
        <end position="20"/>
    </location>
</feature>
<dbReference type="InterPro" id="IPR038144">
    <property type="entry name" value="IPI"/>
</dbReference>
<accession>A0A4V6NKT7</accession>
<dbReference type="Gene3D" id="2.60.40.2360">
    <property type="entry name" value="Intracellular proteinase inhibitor BsuPI"/>
    <property type="match status" value="1"/>
</dbReference>
<name>A0A4V6NKT7_9BACI</name>
<keyword evidence="4" id="KW-1185">Reference proteome</keyword>
<proteinExistence type="predicted"/>
<dbReference type="Pfam" id="PF12690">
    <property type="entry name" value="BsuPI"/>
    <property type="match status" value="1"/>
</dbReference>
<protein>
    <submittedName>
        <fullName evidence="3">Intracellular proteinase inhibitor BsuPI</fullName>
    </submittedName>
</protein>
<dbReference type="Proteomes" id="UP000295689">
    <property type="component" value="Unassembled WGS sequence"/>
</dbReference>
<dbReference type="EMBL" id="SLVV01000001">
    <property type="protein sequence ID" value="TCN27910.1"/>
    <property type="molecule type" value="Genomic_DNA"/>
</dbReference>
<dbReference type="RefSeq" id="WP_132000949.1">
    <property type="nucleotide sequence ID" value="NZ_JABUHM010000006.1"/>
</dbReference>
<feature type="domain" description="Intracellular proteinase inhibitor BsuPI" evidence="2">
    <location>
        <begin position="43"/>
        <end position="135"/>
    </location>
</feature>
<keyword evidence="1" id="KW-0732">Signal</keyword>
<dbReference type="InterPro" id="IPR020481">
    <property type="entry name" value="Intracell_prot_inh_BsuPI"/>
</dbReference>
<sequence length="256" mass="29035">MRKFMLALFLLLLIAAPAFAYEREQTEKEGETMHFFIDPVAGPEEAAFDLVLTNTGDTPLTFTFPTSQSYEITVHDNRGVEVYRYSAGKAFAQALRDVTILPGKSVNWTEHWDLHHSGVRLHEGEYKVSALLKAKMVNGKKLEPLTDVKTMYLPKENPAFKHIEVSGQQGTYTIKGLASPKDGYFYYSVEDGHNQLLKETKGEVEKAPEAWKPFKIEIHLPPDALPKNGTLILHLYERNSDGDLINSYPLILEKFY</sequence>
<evidence type="ECO:0000313" key="3">
    <source>
        <dbReference type="EMBL" id="TCN27910.1"/>
    </source>
</evidence>